<dbReference type="GO" id="GO:0016020">
    <property type="term" value="C:membrane"/>
    <property type="evidence" value="ECO:0007669"/>
    <property type="project" value="InterPro"/>
</dbReference>
<evidence type="ECO:0000256" key="4">
    <source>
        <dbReference type="ARBA" id="ARBA00023157"/>
    </source>
</evidence>
<feature type="binding site" evidence="7">
    <location>
        <position position="268"/>
    </location>
    <ligand>
        <name>Cu(2+)</name>
        <dbReference type="ChEBI" id="CHEBI:29036"/>
        <label>1</label>
        <note>catalytic</note>
    </ligand>
</feature>
<dbReference type="Pfam" id="PF03712">
    <property type="entry name" value="Cu2_monoox_C"/>
    <property type="match status" value="1"/>
</dbReference>
<name>A0A811KG10_9BILA</name>
<keyword evidence="13" id="KW-1185">Reference proteome</keyword>
<proteinExistence type="predicted"/>
<evidence type="ECO:0000259" key="11">
    <source>
        <dbReference type="Pfam" id="PF03712"/>
    </source>
</evidence>
<dbReference type="Proteomes" id="UP000614601">
    <property type="component" value="Unassembled WGS sequence"/>
</dbReference>
<evidence type="ECO:0000256" key="3">
    <source>
        <dbReference type="ARBA" id="ARBA00022729"/>
    </source>
</evidence>
<dbReference type="PRINTS" id="PR00790">
    <property type="entry name" value="PAMONOXGNASE"/>
</dbReference>
<dbReference type="OrthoDB" id="10044505at2759"/>
<protein>
    <recommendedName>
        <fullName evidence="1">peptidylglycine monooxygenase</fullName>
        <ecNumber evidence="1">1.14.17.3</ecNumber>
    </recommendedName>
</protein>
<feature type="binding site" evidence="7">
    <location>
        <position position="197"/>
    </location>
    <ligand>
        <name>Cu(2+)</name>
        <dbReference type="ChEBI" id="CHEBI:29036"/>
        <label>1</label>
        <note>catalytic</note>
    </ligand>
</feature>
<dbReference type="InterPro" id="IPR014784">
    <property type="entry name" value="Cu2_ascorb_mOase-like_C"/>
</dbReference>
<keyword evidence="3 9" id="KW-0732">Signal</keyword>
<feature type="binding site" evidence="7">
    <location>
        <position position="61"/>
    </location>
    <ligand>
        <name>Cu(2+)</name>
        <dbReference type="ChEBI" id="CHEBI:29036"/>
        <label>1</label>
        <note>catalytic</note>
    </ligand>
</feature>
<keyword evidence="2 7" id="KW-0479">Metal-binding</keyword>
<dbReference type="InterPro" id="IPR036939">
    <property type="entry name" value="Cu2_ascorb_mOase_N_sf"/>
</dbReference>
<feature type="binding site" evidence="7">
    <location>
        <position position="127"/>
    </location>
    <ligand>
        <name>Cu(2+)</name>
        <dbReference type="ChEBI" id="CHEBI:29036"/>
        <label>1</label>
        <note>catalytic</note>
    </ligand>
</feature>
<evidence type="ECO:0000256" key="9">
    <source>
        <dbReference type="SAM" id="SignalP"/>
    </source>
</evidence>
<dbReference type="EMBL" id="CAJFCW020000003">
    <property type="protein sequence ID" value="CAG9102147.1"/>
    <property type="molecule type" value="Genomic_DNA"/>
</dbReference>
<dbReference type="Pfam" id="PF01082">
    <property type="entry name" value="Cu2_monooxygen"/>
    <property type="match status" value="1"/>
</dbReference>
<accession>A0A811KG10</accession>
<dbReference type="Gene3D" id="2.60.120.310">
    <property type="entry name" value="Copper type II, ascorbate-dependent monooxygenase, N-terminal domain"/>
    <property type="match status" value="1"/>
</dbReference>
<evidence type="ECO:0000259" key="10">
    <source>
        <dbReference type="Pfam" id="PF01082"/>
    </source>
</evidence>
<feature type="binding site" evidence="7">
    <location>
        <position position="62"/>
    </location>
    <ligand>
        <name>Cu(2+)</name>
        <dbReference type="ChEBI" id="CHEBI:29036"/>
        <label>1</label>
        <note>catalytic</note>
    </ligand>
</feature>
<sequence>MLFLCFFIILWVGNEAKVFRYTIQAPGFSSTEDDEYISMTVKPPPGYIIGYEPNATSEHIHHLMLAGCSEPYHKSLGLNHSGDTCDGRDWYMYSWAKNAGDISLPKNVSYKIGHQKDSVQYLVLIYHYANKAVDGYKDYSGLTLVMSDEPTKYSAVEYLFVAGTPLPPGEKLYKANVSCTYKSKTKATPFFYRVHTHDHGLVVSSYIFNYETGFHLVGKRHPLWPQSFEKVENPVAVQENDILAAQCIYNTENETDDIPMGMTNHHEMCNYQIMFYYDSNEENPFEDSSMCYDSALEEQQFEYPNVDLLPHNQTLLDMAKHSEHNKHKGVKAHSEHGHAVAYHG</sequence>
<feature type="signal peptide" evidence="9">
    <location>
        <begin position="1"/>
        <end position="16"/>
    </location>
</feature>
<evidence type="ECO:0000256" key="7">
    <source>
        <dbReference type="PIRSR" id="PIRSR600720-2"/>
    </source>
</evidence>
<dbReference type="InterPro" id="IPR008977">
    <property type="entry name" value="PHM/PNGase_F_dom_sf"/>
</dbReference>
<keyword evidence="4 8" id="KW-1015">Disulfide bond</keyword>
<reference evidence="12" key="1">
    <citation type="submission" date="2020-09" db="EMBL/GenBank/DDBJ databases">
        <authorList>
            <person name="Kikuchi T."/>
        </authorList>
    </citation>
    <scope>NUCLEOTIDE SEQUENCE</scope>
    <source>
        <strain evidence="12">SH1</strain>
    </source>
</reference>
<dbReference type="Proteomes" id="UP000783686">
    <property type="component" value="Unassembled WGS sequence"/>
</dbReference>
<dbReference type="InterPro" id="IPR024548">
    <property type="entry name" value="Cu2_monoox_C"/>
</dbReference>
<keyword evidence="5" id="KW-0325">Glycoprotein</keyword>
<dbReference type="EC" id="1.14.17.3" evidence="1"/>
<evidence type="ECO:0000256" key="6">
    <source>
        <dbReference type="ARBA" id="ARBA00048431"/>
    </source>
</evidence>
<feature type="domain" description="Copper type II ascorbate-dependent monooxygenase C-terminal" evidence="11">
    <location>
        <begin position="164"/>
        <end position="299"/>
    </location>
</feature>
<feature type="disulfide bond" evidence="8">
    <location>
        <begin position="68"/>
        <end position="85"/>
    </location>
</feature>
<dbReference type="PANTHER" id="PTHR10680">
    <property type="entry name" value="PEPTIDYL-GLYCINE ALPHA-AMIDATING MONOOXYGENASE"/>
    <property type="match status" value="1"/>
</dbReference>
<dbReference type="GO" id="GO:0004504">
    <property type="term" value="F:peptidylglycine monooxygenase activity"/>
    <property type="evidence" value="ECO:0007669"/>
    <property type="project" value="UniProtKB-EC"/>
</dbReference>
<comment type="caution">
    <text evidence="12">The sequence shown here is derived from an EMBL/GenBank/DDBJ whole genome shotgun (WGS) entry which is preliminary data.</text>
</comment>
<evidence type="ECO:0000313" key="12">
    <source>
        <dbReference type="EMBL" id="CAD5214131.1"/>
    </source>
</evidence>
<dbReference type="GO" id="GO:0006518">
    <property type="term" value="P:peptide metabolic process"/>
    <property type="evidence" value="ECO:0007669"/>
    <property type="project" value="InterPro"/>
</dbReference>
<evidence type="ECO:0000256" key="5">
    <source>
        <dbReference type="ARBA" id="ARBA00023180"/>
    </source>
</evidence>
<evidence type="ECO:0000313" key="13">
    <source>
        <dbReference type="Proteomes" id="UP000614601"/>
    </source>
</evidence>
<dbReference type="InterPro" id="IPR000720">
    <property type="entry name" value="PHM/PAL"/>
</dbReference>
<evidence type="ECO:0000256" key="8">
    <source>
        <dbReference type="PIRSR" id="PIRSR600720-3"/>
    </source>
</evidence>
<dbReference type="EMBL" id="CAJFDH010000003">
    <property type="protein sequence ID" value="CAD5214131.1"/>
    <property type="molecule type" value="Genomic_DNA"/>
</dbReference>
<comment type="cofactor">
    <cofactor evidence="7">
        <name>Cu(2+)</name>
        <dbReference type="ChEBI" id="CHEBI:29036"/>
    </cofactor>
    <text evidence="7">Binds 2 Cu(2+) ions per subunit.</text>
</comment>
<feature type="disulfide bond" evidence="8">
    <location>
        <begin position="247"/>
        <end position="269"/>
    </location>
</feature>
<evidence type="ECO:0000256" key="1">
    <source>
        <dbReference type="ARBA" id="ARBA00012689"/>
    </source>
</evidence>
<keyword evidence="7" id="KW-0186">Copper</keyword>
<dbReference type="InterPro" id="IPR000323">
    <property type="entry name" value="Cu2_ascorb_mOase_N"/>
</dbReference>
<dbReference type="SUPFAM" id="SSF49742">
    <property type="entry name" value="PHM/PNGase F"/>
    <property type="match status" value="2"/>
</dbReference>
<feature type="chain" id="PRO_5035594865" description="peptidylglycine monooxygenase" evidence="9">
    <location>
        <begin position="17"/>
        <end position="344"/>
    </location>
</feature>
<evidence type="ECO:0000256" key="2">
    <source>
        <dbReference type="ARBA" id="ARBA00022723"/>
    </source>
</evidence>
<dbReference type="GO" id="GO:0005507">
    <property type="term" value="F:copper ion binding"/>
    <property type="evidence" value="ECO:0007669"/>
    <property type="project" value="InterPro"/>
</dbReference>
<organism evidence="12 13">
    <name type="scientific">Bursaphelenchus okinawaensis</name>
    <dbReference type="NCBI Taxonomy" id="465554"/>
    <lineage>
        <taxon>Eukaryota</taxon>
        <taxon>Metazoa</taxon>
        <taxon>Ecdysozoa</taxon>
        <taxon>Nematoda</taxon>
        <taxon>Chromadorea</taxon>
        <taxon>Rhabditida</taxon>
        <taxon>Tylenchina</taxon>
        <taxon>Tylenchomorpha</taxon>
        <taxon>Aphelenchoidea</taxon>
        <taxon>Aphelenchoididae</taxon>
        <taxon>Bursaphelenchus</taxon>
    </lineage>
</organism>
<feature type="domain" description="Copper type II ascorbate-dependent monooxygenase N-terminal" evidence="10">
    <location>
        <begin position="31"/>
        <end position="131"/>
    </location>
</feature>
<dbReference type="Gene3D" id="2.60.120.230">
    <property type="match status" value="1"/>
</dbReference>
<feature type="binding site" evidence="7">
    <location>
        <position position="195"/>
    </location>
    <ligand>
        <name>Cu(2+)</name>
        <dbReference type="ChEBI" id="CHEBI:29036"/>
        <label>1</label>
        <note>catalytic</note>
    </ligand>
</feature>
<comment type="catalytic activity">
    <reaction evidence="6">
        <text>a [peptide]-C-terminal glycine + 2 L-ascorbate + O2 = a [peptide]-C-terminal (2S)-2-hydroxyglycine + 2 monodehydro-L-ascorbate radical + H2O</text>
        <dbReference type="Rhea" id="RHEA:21452"/>
        <dbReference type="Rhea" id="RHEA-COMP:13486"/>
        <dbReference type="Rhea" id="RHEA-COMP:15321"/>
        <dbReference type="ChEBI" id="CHEBI:15377"/>
        <dbReference type="ChEBI" id="CHEBI:15379"/>
        <dbReference type="ChEBI" id="CHEBI:38290"/>
        <dbReference type="ChEBI" id="CHEBI:59513"/>
        <dbReference type="ChEBI" id="CHEBI:137000"/>
        <dbReference type="ChEBI" id="CHEBI:142768"/>
        <dbReference type="EC" id="1.14.17.3"/>
    </reaction>
</comment>
<gene>
    <name evidence="12" type="ORF">BOKJ2_LOCUS5439</name>
</gene>
<dbReference type="AlphaFoldDB" id="A0A811KG10"/>